<dbReference type="SUPFAM" id="SSF56059">
    <property type="entry name" value="Glutathione synthetase ATP-binding domain-like"/>
    <property type="match status" value="1"/>
</dbReference>
<proteinExistence type="predicted"/>
<evidence type="ECO:0000313" key="3">
    <source>
        <dbReference type="EMBL" id="GEC14889.1"/>
    </source>
</evidence>
<dbReference type="InterPro" id="IPR048936">
    <property type="entry name" value="MvdD-like_ATPgrasp"/>
</dbReference>
<keyword evidence="1" id="KW-0067">ATP-binding</keyword>
<dbReference type="Gene3D" id="3.30.470.20">
    <property type="entry name" value="ATP-grasp fold, B domain"/>
    <property type="match status" value="1"/>
</dbReference>
<dbReference type="PROSITE" id="PS50975">
    <property type="entry name" value="ATP_GRASP"/>
    <property type="match status" value="1"/>
</dbReference>
<dbReference type="RefSeq" id="WP_141382640.1">
    <property type="nucleotide sequence ID" value="NZ_BJNF01000018.1"/>
</dbReference>
<dbReference type="GO" id="GO:0005737">
    <property type="term" value="C:cytoplasm"/>
    <property type="evidence" value="ECO:0007669"/>
    <property type="project" value="TreeGrafter"/>
</dbReference>
<organism evidence="3 4">
    <name type="scientific">Nitrobacter winogradskyi</name>
    <name type="common">Nitrobacter agilis</name>
    <dbReference type="NCBI Taxonomy" id="913"/>
    <lineage>
        <taxon>Bacteria</taxon>
        <taxon>Pseudomonadati</taxon>
        <taxon>Pseudomonadota</taxon>
        <taxon>Alphaproteobacteria</taxon>
        <taxon>Hyphomicrobiales</taxon>
        <taxon>Nitrobacteraceae</taxon>
        <taxon>Nitrobacter</taxon>
    </lineage>
</organism>
<name>A0A4Y3WAK7_NITWI</name>
<evidence type="ECO:0000259" key="2">
    <source>
        <dbReference type="PROSITE" id="PS50975"/>
    </source>
</evidence>
<dbReference type="AlphaFoldDB" id="A0A4Y3WAK7"/>
<keyword evidence="1" id="KW-0547">Nucleotide-binding</keyword>
<reference evidence="3 4" key="1">
    <citation type="submission" date="2019-06" db="EMBL/GenBank/DDBJ databases">
        <title>Whole genome shotgun sequence of Nitrobacter winogradskyi NBRC 14297.</title>
        <authorList>
            <person name="Hosoyama A."/>
            <person name="Uohara A."/>
            <person name="Ohji S."/>
            <person name="Ichikawa N."/>
        </authorList>
    </citation>
    <scope>NUCLEOTIDE SEQUENCE [LARGE SCALE GENOMIC DNA]</scope>
    <source>
        <strain evidence="3 4">NBRC 14297</strain>
    </source>
</reference>
<dbReference type="EMBL" id="BJNF01000018">
    <property type="protein sequence ID" value="GEC14889.1"/>
    <property type="molecule type" value="Genomic_DNA"/>
</dbReference>
<dbReference type="PANTHER" id="PTHR21621">
    <property type="entry name" value="RIBOSOMAL PROTEIN S6 MODIFICATION PROTEIN"/>
    <property type="match status" value="1"/>
</dbReference>
<dbReference type="Pfam" id="PF21068">
    <property type="entry name" value="ATPgraspMvdD"/>
    <property type="match status" value="1"/>
</dbReference>
<comment type="caution">
    <text evidence="3">The sequence shown here is derived from an EMBL/GenBank/DDBJ whole genome shotgun (WGS) entry which is preliminary data.</text>
</comment>
<evidence type="ECO:0000313" key="4">
    <source>
        <dbReference type="Proteomes" id="UP000318825"/>
    </source>
</evidence>
<gene>
    <name evidence="3" type="ORF">NWI01_07810</name>
</gene>
<dbReference type="InterPro" id="IPR011761">
    <property type="entry name" value="ATP-grasp"/>
</dbReference>
<dbReference type="GO" id="GO:0046872">
    <property type="term" value="F:metal ion binding"/>
    <property type="evidence" value="ECO:0007669"/>
    <property type="project" value="InterPro"/>
</dbReference>
<dbReference type="Proteomes" id="UP000318825">
    <property type="component" value="Unassembled WGS sequence"/>
</dbReference>
<dbReference type="GO" id="GO:0005524">
    <property type="term" value="F:ATP binding"/>
    <property type="evidence" value="ECO:0007669"/>
    <property type="project" value="UniProtKB-UniRule"/>
</dbReference>
<evidence type="ECO:0000256" key="1">
    <source>
        <dbReference type="PROSITE-ProRule" id="PRU00409"/>
    </source>
</evidence>
<accession>A0A4Y3WAK7</accession>
<sequence length="324" mass="36832">MSKTRPVLIVTAKLDTHADAVISELKARGQPFFRLNTDDFHTEYRTMLRSGDRSVTFEDIWGRSVRFPHDVHAIWHRKPVESNNPPGVKQRGTADMIQSETLELLNSLSCFHDRPWYNNPENNRVSQRKFPQLCLASELGFRVPRTLITNDPGEARRFAAQTQGGVLCKAMKEAGYSTPNGSYFIFSRRVGKDEFDAHADRIALCPTLLQEYIEKDYELRVTVIGDEVFACRLDSQADEAARIDWRMVSPDRIAHSMVTLDNKVEAALKAMMRRFGLRFGAFDLIVTPEGETVFLELNPNGQWYWIELTTGAPMASAMADLLQS</sequence>
<dbReference type="GO" id="GO:0018169">
    <property type="term" value="F:ribosomal S6-glutamic acid ligase activity"/>
    <property type="evidence" value="ECO:0007669"/>
    <property type="project" value="TreeGrafter"/>
</dbReference>
<dbReference type="PANTHER" id="PTHR21621:SF0">
    <property type="entry name" value="BETA-CITRYLGLUTAMATE SYNTHASE B-RELATED"/>
    <property type="match status" value="1"/>
</dbReference>
<feature type="domain" description="ATP-grasp" evidence="2">
    <location>
        <begin position="133"/>
        <end position="323"/>
    </location>
</feature>
<dbReference type="OrthoDB" id="583309at2"/>
<dbReference type="GO" id="GO:0009432">
    <property type="term" value="P:SOS response"/>
    <property type="evidence" value="ECO:0007669"/>
    <property type="project" value="TreeGrafter"/>
</dbReference>
<protein>
    <recommendedName>
        <fullName evidence="2">ATP-grasp domain-containing protein</fullName>
    </recommendedName>
</protein>